<evidence type="ECO:0000313" key="1">
    <source>
        <dbReference type="EMBL" id="GAF68902.1"/>
    </source>
</evidence>
<name>X0RYR6_9ZZZZ</name>
<sequence length="39" mass="4945">IINWYYNTYLFSYWYRTIHIDNPHPCLYVILIKESLYSK</sequence>
<proteinExistence type="predicted"/>
<dbReference type="EMBL" id="BARS01006450">
    <property type="protein sequence ID" value="GAF68902.1"/>
    <property type="molecule type" value="Genomic_DNA"/>
</dbReference>
<dbReference type="AlphaFoldDB" id="X0RYR6"/>
<gene>
    <name evidence="1" type="ORF">S01H1_12555</name>
</gene>
<protein>
    <submittedName>
        <fullName evidence="1">Uncharacterized protein</fullName>
    </submittedName>
</protein>
<reference evidence="1" key="1">
    <citation type="journal article" date="2014" name="Front. Microbiol.">
        <title>High frequency of phylogenetically diverse reductive dehalogenase-homologous genes in deep subseafloor sedimentary metagenomes.</title>
        <authorList>
            <person name="Kawai M."/>
            <person name="Futagami T."/>
            <person name="Toyoda A."/>
            <person name="Takaki Y."/>
            <person name="Nishi S."/>
            <person name="Hori S."/>
            <person name="Arai W."/>
            <person name="Tsubouchi T."/>
            <person name="Morono Y."/>
            <person name="Uchiyama I."/>
            <person name="Ito T."/>
            <person name="Fujiyama A."/>
            <person name="Inagaki F."/>
            <person name="Takami H."/>
        </authorList>
    </citation>
    <scope>NUCLEOTIDE SEQUENCE</scope>
    <source>
        <strain evidence="1">Expedition CK06-06</strain>
    </source>
</reference>
<accession>X0RYR6</accession>
<feature type="non-terminal residue" evidence="1">
    <location>
        <position position="1"/>
    </location>
</feature>
<comment type="caution">
    <text evidence="1">The sequence shown here is derived from an EMBL/GenBank/DDBJ whole genome shotgun (WGS) entry which is preliminary data.</text>
</comment>
<organism evidence="1">
    <name type="scientific">marine sediment metagenome</name>
    <dbReference type="NCBI Taxonomy" id="412755"/>
    <lineage>
        <taxon>unclassified sequences</taxon>
        <taxon>metagenomes</taxon>
        <taxon>ecological metagenomes</taxon>
    </lineage>
</organism>